<evidence type="ECO:0000313" key="10">
    <source>
        <dbReference type="Proteomes" id="UP000075635"/>
    </source>
</evidence>
<dbReference type="GO" id="GO:0046872">
    <property type="term" value="F:metal ion binding"/>
    <property type="evidence" value="ECO:0007669"/>
    <property type="project" value="UniProtKB-KW"/>
</dbReference>
<proteinExistence type="inferred from homology"/>
<dbReference type="Proteomes" id="UP000075635">
    <property type="component" value="Unassembled WGS sequence"/>
</dbReference>
<evidence type="ECO:0000256" key="2">
    <source>
        <dbReference type="ARBA" id="ARBA00022723"/>
    </source>
</evidence>
<keyword evidence="5 6" id="KW-0482">Metalloprotease</keyword>
<feature type="compositionally biased region" description="Low complexity" evidence="7">
    <location>
        <begin position="21"/>
        <end position="40"/>
    </location>
</feature>
<keyword evidence="3 6" id="KW-0378">Hydrolase</keyword>
<gene>
    <name evidence="9" type="ORF">BE17_47635</name>
</gene>
<feature type="compositionally biased region" description="Low complexity" evidence="7">
    <location>
        <begin position="48"/>
        <end position="82"/>
    </location>
</feature>
<reference evidence="9 10" key="1">
    <citation type="submission" date="2014-02" db="EMBL/GenBank/DDBJ databases">
        <title>The small core and large imbalanced accessory genome model reveals a collaborative survival strategy of Sorangium cellulosum strains in nature.</title>
        <authorList>
            <person name="Han K."/>
            <person name="Peng R."/>
            <person name="Blom J."/>
            <person name="Li Y.-Z."/>
        </authorList>
    </citation>
    <scope>NUCLEOTIDE SEQUENCE [LARGE SCALE GENOMIC DNA]</scope>
    <source>
        <strain evidence="9 10">So0011-07</strain>
    </source>
</reference>
<evidence type="ECO:0000256" key="1">
    <source>
        <dbReference type="ARBA" id="ARBA00022670"/>
    </source>
</evidence>
<comment type="similarity">
    <text evidence="6">Belongs to the peptidase M48 family.</text>
</comment>
<protein>
    <recommendedName>
        <fullName evidence="8">Peptidase M48 domain-containing protein</fullName>
    </recommendedName>
</protein>
<evidence type="ECO:0000256" key="5">
    <source>
        <dbReference type="ARBA" id="ARBA00023049"/>
    </source>
</evidence>
<evidence type="ECO:0000256" key="7">
    <source>
        <dbReference type="SAM" id="MobiDB-lite"/>
    </source>
</evidence>
<feature type="domain" description="Peptidase M48" evidence="8">
    <location>
        <begin position="146"/>
        <end position="343"/>
    </location>
</feature>
<dbReference type="AlphaFoldDB" id="A0A150R3A9"/>
<comment type="caution">
    <text evidence="9">The sequence shown here is derived from an EMBL/GenBank/DDBJ whole genome shotgun (WGS) entry which is preliminary data.</text>
</comment>
<sequence length="373" mass="39895">MNLLRPIGALVLALGLIAGCQRSSSRRPPSQPSYGQGYPPYGAPPQGYPQQPGYPQQQPGYPQQQPGYPQQQPGYPPAQTGPAPAPTFSVPTVPGLPVLGDPINDVNIGWLQTEAGVVMGALIGALPSSAQQKVRGIPFIADPTVGEVNAFAGCDDQRMPFMAITDGLLEIQSQIAQFKATDEIFGTKKLDEFLRMLAQRQRPGQPILRPPAGFIDPVQHTDARKVARQRQLYDEQLAFVLGHELGHHHLGHTGCANGQGGSRGVTPADLGRMLSRALPVFNQPNEIAADVAGVNNLLSAGARQQGYRWTEGGAMLTLGFFASLDQLTPAAILFAFEQTHPHPLLRQPVVQQTANTWRLTGGATSFPFPGFGG</sequence>
<evidence type="ECO:0000259" key="8">
    <source>
        <dbReference type="Pfam" id="PF01435"/>
    </source>
</evidence>
<keyword evidence="1 6" id="KW-0645">Protease</keyword>
<dbReference type="GO" id="GO:0004222">
    <property type="term" value="F:metalloendopeptidase activity"/>
    <property type="evidence" value="ECO:0007669"/>
    <property type="project" value="InterPro"/>
</dbReference>
<evidence type="ECO:0000256" key="4">
    <source>
        <dbReference type="ARBA" id="ARBA00022833"/>
    </source>
</evidence>
<feature type="region of interest" description="Disordered" evidence="7">
    <location>
        <begin position="21"/>
        <end position="89"/>
    </location>
</feature>
<dbReference type="PROSITE" id="PS51257">
    <property type="entry name" value="PROKAR_LIPOPROTEIN"/>
    <property type="match status" value="1"/>
</dbReference>
<dbReference type="InterPro" id="IPR001915">
    <property type="entry name" value="Peptidase_M48"/>
</dbReference>
<dbReference type="Pfam" id="PF01435">
    <property type="entry name" value="Peptidase_M48"/>
    <property type="match status" value="1"/>
</dbReference>
<organism evidence="9 10">
    <name type="scientific">Sorangium cellulosum</name>
    <name type="common">Polyangium cellulosum</name>
    <dbReference type="NCBI Taxonomy" id="56"/>
    <lineage>
        <taxon>Bacteria</taxon>
        <taxon>Pseudomonadati</taxon>
        <taxon>Myxococcota</taxon>
        <taxon>Polyangia</taxon>
        <taxon>Polyangiales</taxon>
        <taxon>Polyangiaceae</taxon>
        <taxon>Sorangium</taxon>
    </lineage>
</organism>
<comment type="cofactor">
    <cofactor evidence="6">
        <name>Zn(2+)</name>
        <dbReference type="ChEBI" id="CHEBI:29105"/>
    </cofactor>
    <text evidence="6">Binds 1 zinc ion per subunit.</text>
</comment>
<keyword evidence="4 6" id="KW-0862">Zinc</keyword>
<keyword evidence="2" id="KW-0479">Metal-binding</keyword>
<dbReference type="GO" id="GO:0006508">
    <property type="term" value="P:proteolysis"/>
    <property type="evidence" value="ECO:0007669"/>
    <property type="project" value="UniProtKB-KW"/>
</dbReference>
<accession>A0A150R3A9</accession>
<dbReference type="EMBL" id="JEMB01003235">
    <property type="protein sequence ID" value="KYF74673.1"/>
    <property type="molecule type" value="Genomic_DNA"/>
</dbReference>
<name>A0A150R3A9_SORCE</name>
<evidence type="ECO:0000256" key="3">
    <source>
        <dbReference type="ARBA" id="ARBA00022801"/>
    </source>
</evidence>
<evidence type="ECO:0000313" key="9">
    <source>
        <dbReference type="EMBL" id="KYF74673.1"/>
    </source>
</evidence>
<evidence type="ECO:0000256" key="6">
    <source>
        <dbReference type="RuleBase" id="RU003983"/>
    </source>
</evidence>